<feature type="transmembrane region" description="Helical" evidence="4">
    <location>
        <begin position="44"/>
        <end position="65"/>
    </location>
</feature>
<dbReference type="Gene3D" id="3.30.450.40">
    <property type="match status" value="1"/>
</dbReference>
<keyword evidence="3" id="KW-0902">Two-component regulatory system</keyword>
<organism evidence="6 7">
    <name type="scientific">Aromatoleum petrolei</name>
    <dbReference type="NCBI Taxonomy" id="76116"/>
    <lineage>
        <taxon>Bacteria</taxon>
        <taxon>Pseudomonadati</taxon>
        <taxon>Pseudomonadota</taxon>
        <taxon>Betaproteobacteria</taxon>
        <taxon>Rhodocyclales</taxon>
        <taxon>Rhodocyclaceae</taxon>
        <taxon>Aromatoleum</taxon>
    </lineage>
</organism>
<dbReference type="Gene3D" id="3.30.565.10">
    <property type="entry name" value="Histidine kinase-like ATPase, C-terminal domain"/>
    <property type="match status" value="1"/>
</dbReference>
<feature type="domain" description="Signal transduction histidine kinase subgroup 3 dimerisation and phosphoacceptor" evidence="5">
    <location>
        <begin position="351"/>
        <end position="413"/>
    </location>
</feature>
<keyword evidence="2" id="KW-0418">Kinase</keyword>
<evidence type="ECO:0000313" key="7">
    <source>
        <dbReference type="Proteomes" id="UP000652074"/>
    </source>
</evidence>
<keyword evidence="4" id="KW-0472">Membrane</keyword>
<gene>
    <name evidence="6" type="ORF">GPA26_07585</name>
</gene>
<dbReference type="Pfam" id="PF07730">
    <property type="entry name" value="HisKA_3"/>
    <property type="match status" value="1"/>
</dbReference>
<feature type="transmembrane region" description="Helical" evidence="4">
    <location>
        <begin position="77"/>
        <end position="104"/>
    </location>
</feature>
<comment type="caution">
    <text evidence="6">The sequence shown here is derived from an EMBL/GenBank/DDBJ whole genome shotgun (WGS) entry which is preliminary data.</text>
</comment>
<evidence type="ECO:0000256" key="3">
    <source>
        <dbReference type="ARBA" id="ARBA00023012"/>
    </source>
</evidence>
<sequence length="540" mass="58693">MGPTHLFGLLRPNLSRTAPEPLCRLLMAASGLLALELDPPDFSIAPSAITPLLLGYLAFAAWLLARELRGRPPLAHTAWADLAWCLALTAMTGGTSSVLFFFLLLPIMSHAFRDGYSAGWTMTWVTTAGFLAIGLPASPGGILFEFNRAMIRPLTLLILGYIIAREGGVQFRARRRLSLLARIDTVANPRFGADRTLLNAAEQLQTAYGVRECLIVLQHTDSGESLLARATADCPATETLPAGAAAPLLTLPQEALVVHAPRASLCLGASAETVLPQCQGLGDLLETRAFASVPMSRAGWSKGRIFLCDDALPPFDEAELTFLAEAGMHLAHIVEKVDLLDRLASLAAERERRRMAHDLHDRAIQPYLGLQLGLEAALRRPDCPLPLADELRALQELAHQSADELRGMLDGRRAEGAGDDILRDSITRLMKEYRDHFSIDLTCDCPPGFKVNDRLAVDLVGLISEGLSNIRRHTASRWARLSLRGDDGILRLALTNERPPSGNADFVPKSIRNRARELGGDARVDQGTAPNTTVHVQIPL</sequence>
<dbReference type="Gene3D" id="1.20.5.1930">
    <property type="match status" value="1"/>
</dbReference>
<evidence type="ECO:0000256" key="2">
    <source>
        <dbReference type="ARBA" id="ARBA00022777"/>
    </source>
</evidence>
<dbReference type="RefSeq" id="WP_169205769.1">
    <property type="nucleotide sequence ID" value="NZ_CP059560.1"/>
</dbReference>
<evidence type="ECO:0000256" key="1">
    <source>
        <dbReference type="ARBA" id="ARBA00022679"/>
    </source>
</evidence>
<keyword evidence="4" id="KW-0812">Transmembrane</keyword>
<accession>A0ABX1MQS0</accession>
<dbReference type="InterPro" id="IPR050482">
    <property type="entry name" value="Sensor_HK_TwoCompSys"/>
</dbReference>
<keyword evidence="1" id="KW-0808">Transferase</keyword>
<dbReference type="InterPro" id="IPR029016">
    <property type="entry name" value="GAF-like_dom_sf"/>
</dbReference>
<name>A0ABX1MQS0_9RHOO</name>
<dbReference type="InterPro" id="IPR036890">
    <property type="entry name" value="HATPase_C_sf"/>
</dbReference>
<evidence type="ECO:0000256" key="4">
    <source>
        <dbReference type="SAM" id="Phobius"/>
    </source>
</evidence>
<feature type="transmembrane region" description="Helical" evidence="4">
    <location>
        <begin position="124"/>
        <end position="144"/>
    </location>
</feature>
<evidence type="ECO:0000259" key="5">
    <source>
        <dbReference type="Pfam" id="PF07730"/>
    </source>
</evidence>
<keyword evidence="7" id="KW-1185">Reference proteome</keyword>
<dbReference type="EMBL" id="WTVR01000012">
    <property type="protein sequence ID" value="NMF88344.1"/>
    <property type="molecule type" value="Genomic_DNA"/>
</dbReference>
<proteinExistence type="predicted"/>
<keyword evidence="4" id="KW-1133">Transmembrane helix</keyword>
<dbReference type="SUPFAM" id="SSF55781">
    <property type="entry name" value="GAF domain-like"/>
    <property type="match status" value="1"/>
</dbReference>
<dbReference type="PANTHER" id="PTHR24421">
    <property type="entry name" value="NITRATE/NITRITE SENSOR PROTEIN NARX-RELATED"/>
    <property type="match status" value="1"/>
</dbReference>
<protein>
    <recommendedName>
        <fullName evidence="5">Signal transduction histidine kinase subgroup 3 dimerisation and phosphoacceptor domain-containing protein</fullName>
    </recommendedName>
</protein>
<reference evidence="6 7" key="1">
    <citation type="submission" date="2019-12" db="EMBL/GenBank/DDBJ databases">
        <title>Comparative genomics gives insights into the taxonomy of the Azoarcus-Aromatoleum group and reveals separate origins of nif in the plant-associated Azoarcus and non-plant-associated Aromatoleum sub-groups.</title>
        <authorList>
            <person name="Lafos M."/>
            <person name="Maluk M."/>
            <person name="Batista M."/>
            <person name="Junghare M."/>
            <person name="Carmona M."/>
            <person name="Faoro H."/>
            <person name="Cruz L.M."/>
            <person name="Battistoni F."/>
            <person name="De Souza E."/>
            <person name="Pedrosa F."/>
            <person name="Chen W.-M."/>
            <person name="Poole P.S."/>
            <person name="Dixon R.A."/>
            <person name="James E.K."/>
        </authorList>
    </citation>
    <scope>NUCLEOTIDE SEQUENCE [LARGE SCALE GENOMIC DNA]</scope>
    <source>
        <strain evidence="6 7">ToN1</strain>
    </source>
</reference>
<dbReference type="InterPro" id="IPR011712">
    <property type="entry name" value="Sig_transdc_His_kin_sub3_dim/P"/>
</dbReference>
<evidence type="ECO:0000313" key="6">
    <source>
        <dbReference type="EMBL" id="NMF88344.1"/>
    </source>
</evidence>
<dbReference type="Proteomes" id="UP000652074">
    <property type="component" value="Unassembled WGS sequence"/>
</dbReference>